<dbReference type="InterPro" id="IPR001387">
    <property type="entry name" value="Cro/C1-type_HTH"/>
</dbReference>
<organism evidence="6 7">
    <name type="scientific">Sinorhizobium fredii (strain NBRC 101917 / NGR234)</name>
    <dbReference type="NCBI Taxonomy" id="394"/>
    <lineage>
        <taxon>Bacteria</taxon>
        <taxon>Pseudomonadati</taxon>
        <taxon>Pseudomonadota</taxon>
        <taxon>Alphaproteobacteria</taxon>
        <taxon>Hyphomicrobiales</taxon>
        <taxon>Rhizobiaceae</taxon>
        <taxon>Sinorhizobium/Ensifer group</taxon>
        <taxon>Sinorhizobium</taxon>
    </lineage>
</organism>
<dbReference type="InterPro" id="IPR028082">
    <property type="entry name" value="Peripla_BP_I"/>
</dbReference>
<evidence type="ECO:0000259" key="5">
    <source>
        <dbReference type="PROSITE" id="PS50943"/>
    </source>
</evidence>
<dbReference type="AlphaFoldDB" id="C3KLX6"/>
<dbReference type="Proteomes" id="UP000001054">
    <property type="component" value="Plasmid pNGR234b"/>
</dbReference>
<evidence type="ECO:0000256" key="1">
    <source>
        <dbReference type="ARBA" id="ARBA00023015"/>
    </source>
</evidence>
<evidence type="ECO:0000259" key="4">
    <source>
        <dbReference type="PROSITE" id="PS50932"/>
    </source>
</evidence>
<feature type="domain" description="HTH lacI-type" evidence="4">
    <location>
        <begin position="23"/>
        <end position="78"/>
    </location>
</feature>
<feature type="domain" description="HTH cro/C1-type" evidence="5">
    <location>
        <begin position="24"/>
        <end position="72"/>
    </location>
</feature>
<dbReference type="CDD" id="cd06267">
    <property type="entry name" value="PBP1_LacI_sugar_binding-like"/>
    <property type="match status" value="1"/>
</dbReference>
<dbReference type="InterPro" id="IPR046335">
    <property type="entry name" value="LacI/GalR-like_sensor"/>
</dbReference>
<sequence length="346" mass="38441">MWRLRNWPRAEIDRIELCMSKPPTIRDVARLSGVSTATVSRYFTGKTDAISPETIENVRNAAKVLGYTPSEIGRSLRLARSRVVVMLVPDATNPFTADVAASVEQALKEYGLSMVLANASENAEQQDRLLADAQGLRARAIVLQGAIDTPRLRDMASRQDNLIFVNRRPAPGIVAPYVGIDNFAAGFAVGKYFVDRGYENYVAIHGPRHYSGSTERLDGFLAGLGEMRPVLQFESPYTMEAGYRQGQLLLADRSRRYAVFCGNDMIAYGVYRAALEKDIRVPEDLVIFGFDDNRLNEWLAPWLSTVKVPAFEFGPAIAKLINAPIATNDQDRNVILPFTMMTRTSA</sequence>
<reference evidence="7" key="1">
    <citation type="journal article" date="2004" name="J. Bacteriol.">
        <title>An evolutionary hot spot: the pNGR234b replicon of Rhizobium sp. strain NGR234.</title>
        <authorList>
            <person name="Streit W.R."/>
            <person name="Schmitz R.A."/>
            <person name="Perret X."/>
            <person name="Staehelin C."/>
            <person name="Deakin W.J."/>
            <person name="Raasch C."/>
            <person name="Liesegang H."/>
            <person name="Broughton W.J."/>
        </authorList>
    </citation>
    <scope>NUCLEOTIDE SEQUENCE [LARGE SCALE GENOMIC DNA]</scope>
    <source>
        <strain evidence="7">NBRC 101917 / NGR234</strain>
    </source>
</reference>
<dbReference type="SMART" id="SM00354">
    <property type="entry name" value="HTH_LACI"/>
    <property type="match status" value="1"/>
</dbReference>
<dbReference type="InterPro" id="IPR000843">
    <property type="entry name" value="HTH_LacI"/>
</dbReference>
<dbReference type="EMBL" id="CP000874">
    <property type="protein sequence ID" value="ACP23412.1"/>
    <property type="molecule type" value="Genomic_DNA"/>
</dbReference>
<evidence type="ECO:0000256" key="2">
    <source>
        <dbReference type="ARBA" id="ARBA00023125"/>
    </source>
</evidence>
<dbReference type="GO" id="GO:0000976">
    <property type="term" value="F:transcription cis-regulatory region binding"/>
    <property type="evidence" value="ECO:0007669"/>
    <property type="project" value="TreeGrafter"/>
</dbReference>
<evidence type="ECO:0000313" key="7">
    <source>
        <dbReference type="Proteomes" id="UP000001054"/>
    </source>
</evidence>
<dbReference type="SUPFAM" id="SSF53822">
    <property type="entry name" value="Periplasmic binding protein-like I"/>
    <property type="match status" value="1"/>
</dbReference>
<keyword evidence="3" id="KW-0804">Transcription</keyword>
<keyword evidence="7" id="KW-1185">Reference proteome</keyword>
<gene>
    <name evidence="6" type="ordered locus">NGR_b19650</name>
</gene>
<dbReference type="Pfam" id="PF00356">
    <property type="entry name" value="LacI"/>
    <property type="match status" value="1"/>
</dbReference>
<proteinExistence type="predicted"/>
<dbReference type="CDD" id="cd01392">
    <property type="entry name" value="HTH_LacI"/>
    <property type="match status" value="1"/>
</dbReference>
<evidence type="ECO:0000313" key="6">
    <source>
        <dbReference type="EMBL" id="ACP23412.1"/>
    </source>
</evidence>
<accession>C3KLX6</accession>
<dbReference type="SUPFAM" id="SSF47413">
    <property type="entry name" value="lambda repressor-like DNA-binding domains"/>
    <property type="match status" value="1"/>
</dbReference>
<dbReference type="HOGENOM" id="CLU_037628_6_0_5"/>
<reference evidence="6 7" key="2">
    <citation type="journal article" date="2009" name="Appl. Environ. Microbiol.">
        <title>Rhizobium sp. strain NGR234 possesses a remarkable number of secretion systems.</title>
        <authorList>
            <person name="Schmeisser C."/>
            <person name="Liesegang H."/>
            <person name="Krysciak D."/>
            <person name="Bakkou N."/>
            <person name="Le Quere A."/>
            <person name="Wollherr A."/>
            <person name="Heinemeyer I."/>
            <person name="Morgenstern B."/>
            <person name="Pommerening-Roeser A."/>
            <person name="Flores M."/>
            <person name="Palacios R."/>
            <person name="Brenner S."/>
            <person name="Gottschalk G."/>
            <person name="Schmitz R.A."/>
            <person name="Broughton W.J."/>
            <person name="Perret X."/>
            <person name="Strittmatter A.W."/>
            <person name="Streit W.R."/>
        </authorList>
    </citation>
    <scope>NUCLEOTIDE SEQUENCE [LARGE SCALE GENOMIC DNA]</scope>
    <source>
        <strain evidence="7">NBRC 101917 / NGR234</strain>
    </source>
</reference>
<protein>
    <submittedName>
        <fullName evidence="6">Transcriptional regulatory protein, LacI family</fullName>
    </submittedName>
</protein>
<keyword evidence="6" id="KW-0614">Plasmid</keyword>
<keyword evidence="1" id="KW-0805">Transcription regulation</keyword>
<evidence type="ECO:0000256" key="3">
    <source>
        <dbReference type="ARBA" id="ARBA00023163"/>
    </source>
</evidence>
<dbReference type="Pfam" id="PF13377">
    <property type="entry name" value="Peripla_BP_3"/>
    <property type="match status" value="1"/>
</dbReference>
<dbReference type="PROSITE" id="PS50932">
    <property type="entry name" value="HTH_LACI_2"/>
    <property type="match status" value="1"/>
</dbReference>
<dbReference type="InterPro" id="IPR010982">
    <property type="entry name" value="Lambda_DNA-bd_dom_sf"/>
</dbReference>
<dbReference type="PATRIC" id="fig|394.7.peg.2382"/>
<dbReference type="PANTHER" id="PTHR30146:SF154">
    <property type="entry name" value="TRANSCRIPTION REGULATOR, MEMBER OF GALR FAMILY"/>
    <property type="match status" value="1"/>
</dbReference>
<dbReference type="KEGG" id="rhi:NGR_b19650"/>
<keyword evidence="2" id="KW-0238">DNA-binding</keyword>
<dbReference type="Gene3D" id="3.40.50.2300">
    <property type="match status" value="2"/>
</dbReference>
<dbReference type="PANTHER" id="PTHR30146">
    <property type="entry name" value="LACI-RELATED TRANSCRIPTIONAL REPRESSOR"/>
    <property type="match status" value="1"/>
</dbReference>
<dbReference type="GO" id="GO:0003700">
    <property type="term" value="F:DNA-binding transcription factor activity"/>
    <property type="evidence" value="ECO:0007669"/>
    <property type="project" value="TreeGrafter"/>
</dbReference>
<dbReference type="Gene3D" id="1.10.260.40">
    <property type="entry name" value="lambda repressor-like DNA-binding domains"/>
    <property type="match status" value="1"/>
</dbReference>
<dbReference type="OrthoDB" id="9772505at2"/>
<name>C3KLX6_SINFN</name>
<geneLocation type="plasmid" evidence="7">
    <name>sym pNGR234b</name>
</geneLocation>
<dbReference type="PROSITE" id="PS50943">
    <property type="entry name" value="HTH_CROC1"/>
    <property type="match status" value="1"/>
</dbReference>